<dbReference type="Pfam" id="PF04326">
    <property type="entry name" value="SLFN_AlbA_2"/>
    <property type="match status" value="1"/>
</dbReference>
<protein>
    <submittedName>
        <fullName evidence="4">Uncharacterized protein LOC106065174</fullName>
    </submittedName>
</protein>
<evidence type="ECO:0000313" key="4">
    <source>
        <dbReference type="RefSeq" id="XP_013079389.2"/>
    </source>
</evidence>
<dbReference type="KEGG" id="bgt:106065174"/>
<evidence type="ECO:0000259" key="2">
    <source>
        <dbReference type="Pfam" id="PF04326"/>
    </source>
</evidence>
<dbReference type="SUPFAM" id="SSF48371">
    <property type="entry name" value="ARM repeat"/>
    <property type="match status" value="1"/>
</dbReference>
<name>A0A9U8E9Z7_BIOGL</name>
<accession>A0A9U8E9Z7</accession>
<keyword evidence="3" id="KW-1185">Reference proteome</keyword>
<dbReference type="PANTHER" id="PTHR12155">
    <property type="entry name" value="SCHLAFEN"/>
    <property type="match status" value="1"/>
</dbReference>
<dbReference type="Proteomes" id="UP001165740">
    <property type="component" value="Chromosome 9"/>
</dbReference>
<organism evidence="3 4">
    <name type="scientific">Biomphalaria glabrata</name>
    <name type="common">Bloodfluke planorb</name>
    <name type="synonym">Freshwater snail</name>
    <dbReference type="NCBI Taxonomy" id="6526"/>
    <lineage>
        <taxon>Eukaryota</taxon>
        <taxon>Metazoa</taxon>
        <taxon>Spiralia</taxon>
        <taxon>Lophotrochozoa</taxon>
        <taxon>Mollusca</taxon>
        <taxon>Gastropoda</taxon>
        <taxon>Heterobranchia</taxon>
        <taxon>Euthyneura</taxon>
        <taxon>Panpulmonata</taxon>
        <taxon>Hygrophila</taxon>
        <taxon>Lymnaeoidea</taxon>
        <taxon>Planorbidae</taxon>
        <taxon>Biomphalaria</taxon>
    </lineage>
</organism>
<feature type="domain" description="Schlafen AlbA-2" evidence="2">
    <location>
        <begin position="431"/>
        <end position="551"/>
    </location>
</feature>
<dbReference type="AlphaFoldDB" id="A0A9U8E9Z7"/>
<proteinExistence type="predicted"/>
<dbReference type="GeneID" id="106065174"/>
<feature type="region of interest" description="Disordered" evidence="1">
    <location>
        <begin position="1"/>
        <end position="27"/>
    </location>
</feature>
<reference evidence="4" key="1">
    <citation type="submission" date="2025-08" db="UniProtKB">
        <authorList>
            <consortium name="RefSeq"/>
        </authorList>
    </citation>
    <scope>IDENTIFICATION</scope>
</reference>
<dbReference type="InterPro" id="IPR038461">
    <property type="entry name" value="Schlafen_AlbA_2_dom_sf"/>
</dbReference>
<evidence type="ECO:0000313" key="3">
    <source>
        <dbReference type="Proteomes" id="UP001165740"/>
    </source>
</evidence>
<dbReference type="RefSeq" id="XP_013079389.2">
    <property type="nucleotide sequence ID" value="XM_013223935.2"/>
</dbReference>
<dbReference type="InterPro" id="IPR016024">
    <property type="entry name" value="ARM-type_fold"/>
</dbReference>
<dbReference type="OrthoDB" id="10034606at2759"/>
<sequence>MDANPITNSGSTSANHNTRSTHNMNPNNEKIMKMLNILRELQVEQEQESQAHSAAATRSTTVINIIATLSSLDILIKNDRKKHFKDSVLKCNNAQSVQILFSFLKEIKCQQSRPTKDEEREEKMFYLCCSLMSLLVLKCLLSLFSSHALASACSFEKSSLKVLIKFLFNEENDTCRSRAASTNTEAVEVAIATLASISRFNRNATMQILKSDILKALPRYLRHPEWAIASQSANLGASLLYRYTHSLQETLAWNEDWELIIKTSLDVLCKCNHLSTNRMLQTDNAAEQDSVSPIGTKIGLRRWSNALLMLLMNRIYDCPEANKCFFNLKGLKIVFRTYQLHHGHFQTAKSAVQLFRNFIEISCVSKRLRDELPMLVPDDLYQDGVFGIGLEEDDQSLPCKEDSSTEQAYTLGEILPARDDYEFFTGILRPESLARIVCGMLNTGKGGEIFLGVSADGCVKGETMSRNTKDEIRLGVDQICDKITPCVLECDVNFMPVRDESGLIDGVFVARIQVASCPMKKIIFECNSAFKREASHQGECFYRLGGKNVPINEQHVWTLKIKEIEQEFKREAQGLIEKLQSLL</sequence>
<evidence type="ECO:0000256" key="1">
    <source>
        <dbReference type="SAM" id="MobiDB-lite"/>
    </source>
</evidence>
<dbReference type="Gene3D" id="3.30.950.30">
    <property type="entry name" value="Schlafen, AAA domain"/>
    <property type="match status" value="1"/>
</dbReference>
<dbReference type="PANTHER" id="PTHR12155:SF41">
    <property type="entry name" value="SCHLAFEN ALBA-2 DOMAIN-CONTAINING PROTEIN"/>
    <property type="match status" value="1"/>
</dbReference>
<dbReference type="InterPro" id="IPR007421">
    <property type="entry name" value="Schlafen_AlbA_2_dom"/>
</dbReference>
<dbReference type="InterPro" id="IPR029684">
    <property type="entry name" value="Schlafen"/>
</dbReference>
<gene>
    <name evidence="4" type="primary">LOC106065174</name>
</gene>